<proteinExistence type="predicted"/>
<dbReference type="AlphaFoldDB" id="A0A3A9YUJ4"/>
<evidence type="ECO:0000313" key="2">
    <source>
        <dbReference type="EMBL" id="RKN39698.1"/>
    </source>
</evidence>
<dbReference type="Proteomes" id="UP000272474">
    <property type="component" value="Unassembled WGS sequence"/>
</dbReference>
<evidence type="ECO:0000256" key="1">
    <source>
        <dbReference type="SAM" id="MobiDB-lite"/>
    </source>
</evidence>
<sequence length="269" mass="27503">MAGDPTGWAGVTHGFHRRLPVSRTAVMITTSNAGIRRAGGGEQAAMTEEGDGPDGAGEDGDTSRGGGAGGAGQGSGSGTPSDGGAGEGGATAVRIAVITGVFTVAAAAITAIATLFAGAGSGDTAAKETSETSDPPPAPSGESQGWGWPVRRELLPNAVSNAEVDDLFGWQSEGDDFAVVDDTDHFRVYNGAGLLMETSTREMPSRSSCQEIVDGGDYQEGRSETDEESVQGTLEVGEYVCLITSREHLVLVRRSAPGLFDFYPTLGDE</sequence>
<feature type="region of interest" description="Disordered" evidence="1">
    <location>
        <begin position="122"/>
        <end position="148"/>
    </location>
</feature>
<reference evidence="2 3" key="1">
    <citation type="journal article" date="2014" name="Int. J. Syst. Evol. Microbiol.">
        <title>Streptomyces hoynatensis sp. nov., isolated from deep marine sediment.</title>
        <authorList>
            <person name="Veyisoglu A."/>
            <person name="Sahin N."/>
        </authorList>
    </citation>
    <scope>NUCLEOTIDE SEQUENCE [LARGE SCALE GENOMIC DNA]</scope>
    <source>
        <strain evidence="2 3">KCTC 29097</strain>
    </source>
</reference>
<evidence type="ECO:0000313" key="3">
    <source>
        <dbReference type="Proteomes" id="UP000272474"/>
    </source>
</evidence>
<name>A0A3A9YUJ4_9ACTN</name>
<protein>
    <submittedName>
        <fullName evidence="2">Uncharacterized protein</fullName>
    </submittedName>
</protein>
<gene>
    <name evidence="2" type="ORF">D7294_19840</name>
</gene>
<dbReference type="EMBL" id="RBAL01000012">
    <property type="protein sequence ID" value="RKN39698.1"/>
    <property type="molecule type" value="Genomic_DNA"/>
</dbReference>
<keyword evidence="3" id="KW-1185">Reference proteome</keyword>
<accession>A0A3A9YUJ4</accession>
<feature type="region of interest" description="Disordered" evidence="1">
    <location>
        <begin position="32"/>
        <end position="88"/>
    </location>
</feature>
<comment type="caution">
    <text evidence="2">The sequence shown here is derived from an EMBL/GenBank/DDBJ whole genome shotgun (WGS) entry which is preliminary data.</text>
</comment>
<feature type="compositionally biased region" description="Gly residues" evidence="1">
    <location>
        <begin position="63"/>
        <end position="88"/>
    </location>
</feature>
<organism evidence="2 3">
    <name type="scientific">Streptomyces hoynatensis</name>
    <dbReference type="NCBI Taxonomy" id="1141874"/>
    <lineage>
        <taxon>Bacteria</taxon>
        <taxon>Bacillati</taxon>
        <taxon>Actinomycetota</taxon>
        <taxon>Actinomycetes</taxon>
        <taxon>Kitasatosporales</taxon>
        <taxon>Streptomycetaceae</taxon>
        <taxon>Streptomyces</taxon>
    </lineage>
</organism>
<feature type="compositionally biased region" description="Acidic residues" evidence="1">
    <location>
        <begin position="48"/>
        <end position="60"/>
    </location>
</feature>